<comment type="caution">
    <text evidence="3">The sequence shown here is derived from an EMBL/GenBank/DDBJ whole genome shotgun (WGS) entry which is preliminary data.</text>
</comment>
<dbReference type="OrthoDB" id="6338576at2759"/>
<dbReference type="PANTHER" id="PTHR21177">
    <property type="entry name" value="IP06524P-RELATED"/>
    <property type="match status" value="1"/>
</dbReference>
<reference evidence="3 4" key="1">
    <citation type="journal article" date="2016" name="Genome Biol. Evol.">
        <title>Gene Family Evolution Reflects Adaptation to Soil Environmental Stressors in the Genome of the Collembolan Orchesella cincta.</title>
        <authorList>
            <person name="Faddeeva-Vakhrusheva A."/>
            <person name="Derks M.F."/>
            <person name="Anvar S.Y."/>
            <person name="Agamennone V."/>
            <person name="Suring W."/>
            <person name="Smit S."/>
            <person name="van Straalen N.M."/>
            <person name="Roelofs D."/>
        </authorList>
    </citation>
    <scope>NUCLEOTIDE SEQUENCE [LARGE SCALE GENOMIC DNA]</scope>
    <source>
        <tissue evidence="3">Mixed pool</tissue>
    </source>
</reference>
<gene>
    <name evidence="3" type="ORF">Ocin01_09075</name>
</gene>
<name>A0A1D2MX25_ORCCI</name>
<sequence length="395" mass="45178">SVSHSQYYPQSDEGNYDAQPHFSTALRTATGTNPFNTRNLNPPYRQYRHQNPHHGYNVPFSEDVTDQYRSVKYYGTKMKDDYDTEDNSNFRANLERSSQRAPSPFSEAYRKLPGGSSRNPQFFGGFGISIGEGDDDSLNVGFKDPSNEGTDFFRINIRDPHPQKSTNGMRRGNDGMRRVTEQPDVSSVERPLDALPKCSLPTERIYRQDGQCYTVGSTKACGRQMRFYKDGDMFGDCDCDINNGHVVRPLVYWKPTDSCYLLYHRGPCAYSEWLVLDHNNRTRCAPRHCPRTELESETDPEFWFLHQGKCFKTGQHYNHFCSGSRGENNQEWKVWFNVTQSGFEPLCLEAMPSPFGRSLLGPVGDLPCKPGHKKLQNGDCKRTARFGDGYGFNFF</sequence>
<accession>A0A1D2MX25</accession>
<feature type="region of interest" description="Disordered" evidence="1">
    <location>
        <begin position="94"/>
        <end position="117"/>
    </location>
</feature>
<protein>
    <recommendedName>
        <fullName evidence="2">DUF4789 domain-containing protein</fullName>
    </recommendedName>
</protein>
<feature type="region of interest" description="Disordered" evidence="1">
    <location>
        <begin position="151"/>
        <end position="190"/>
    </location>
</feature>
<organism evidence="3 4">
    <name type="scientific">Orchesella cincta</name>
    <name type="common">Springtail</name>
    <name type="synonym">Podura cincta</name>
    <dbReference type="NCBI Taxonomy" id="48709"/>
    <lineage>
        <taxon>Eukaryota</taxon>
        <taxon>Metazoa</taxon>
        <taxon>Ecdysozoa</taxon>
        <taxon>Arthropoda</taxon>
        <taxon>Hexapoda</taxon>
        <taxon>Collembola</taxon>
        <taxon>Entomobryomorpha</taxon>
        <taxon>Entomobryoidea</taxon>
        <taxon>Orchesellidae</taxon>
        <taxon>Orchesellinae</taxon>
        <taxon>Orchesella</taxon>
    </lineage>
</organism>
<evidence type="ECO:0000313" key="4">
    <source>
        <dbReference type="Proteomes" id="UP000094527"/>
    </source>
</evidence>
<feature type="domain" description="DUF4789" evidence="2">
    <location>
        <begin position="221"/>
        <end position="316"/>
    </location>
</feature>
<keyword evidence="4" id="KW-1185">Reference proteome</keyword>
<evidence type="ECO:0000259" key="2">
    <source>
        <dbReference type="Pfam" id="PF16033"/>
    </source>
</evidence>
<feature type="non-terminal residue" evidence="3">
    <location>
        <position position="1"/>
    </location>
</feature>
<dbReference type="EMBL" id="LJIJ01000428">
    <property type="protein sequence ID" value="ODM97589.1"/>
    <property type="molecule type" value="Genomic_DNA"/>
</dbReference>
<feature type="compositionally biased region" description="Basic and acidic residues" evidence="1">
    <location>
        <begin position="171"/>
        <end position="181"/>
    </location>
</feature>
<dbReference type="Proteomes" id="UP000094527">
    <property type="component" value="Unassembled WGS sequence"/>
</dbReference>
<dbReference type="AlphaFoldDB" id="A0A1D2MX25"/>
<dbReference type="InterPro" id="IPR031993">
    <property type="entry name" value="DUF4789"/>
</dbReference>
<dbReference type="Pfam" id="PF16033">
    <property type="entry name" value="DUF4789"/>
    <property type="match status" value="1"/>
</dbReference>
<evidence type="ECO:0000256" key="1">
    <source>
        <dbReference type="SAM" id="MobiDB-lite"/>
    </source>
</evidence>
<evidence type="ECO:0000313" key="3">
    <source>
        <dbReference type="EMBL" id="ODM97589.1"/>
    </source>
</evidence>
<proteinExistence type="predicted"/>